<dbReference type="EMBL" id="JXLP01000014">
    <property type="protein sequence ID" value="KIL77492.1"/>
    <property type="molecule type" value="Genomic_DNA"/>
</dbReference>
<feature type="chain" id="PRO_5047523249" description="Lipoprotein" evidence="1">
    <location>
        <begin position="20"/>
        <end position="142"/>
    </location>
</feature>
<dbReference type="RefSeq" id="WP_041114153.1">
    <property type="nucleotide sequence ID" value="NZ_JARTHD010000026.1"/>
</dbReference>
<gene>
    <name evidence="2" type="ORF">SD77_1478</name>
</gene>
<dbReference type="PROSITE" id="PS51257">
    <property type="entry name" value="PROKAR_LIPOPROTEIN"/>
    <property type="match status" value="1"/>
</dbReference>
<evidence type="ECO:0000313" key="2">
    <source>
        <dbReference type="EMBL" id="KIL77492.1"/>
    </source>
</evidence>
<reference evidence="2 3" key="1">
    <citation type="submission" date="2015-01" db="EMBL/GenBank/DDBJ databases">
        <title>Genome Assembly of Bacillus badius MTCC 1458.</title>
        <authorList>
            <person name="Verma A."/>
            <person name="Khatri I."/>
            <person name="Mual P."/>
            <person name="Subramanian S."/>
            <person name="Krishnamurthi S."/>
        </authorList>
    </citation>
    <scope>NUCLEOTIDE SEQUENCE [LARGE SCALE GENOMIC DNA]</scope>
    <source>
        <strain evidence="2 3">MTCC 1458</strain>
    </source>
</reference>
<keyword evidence="1" id="KW-0732">Signal</keyword>
<proteinExistence type="predicted"/>
<name>A0ABR5ARW7_BACBA</name>
<sequence>MRKRMFHSWWLLLFMWVLAGCNADQREGFLFKGEGDNWQTEIYTGQTTESPEKGKDSYMHVKFKGSHPKEVKELMYEAEAEEGAFSAGDIVLDEQGEESLSAEGIKQIGASAADQLTVTISWVEQGKEQQEVIVLEKQAAPD</sequence>
<evidence type="ECO:0008006" key="4">
    <source>
        <dbReference type="Google" id="ProtNLM"/>
    </source>
</evidence>
<organism evidence="2 3">
    <name type="scientific">Bacillus badius</name>
    <dbReference type="NCBI Taxonomy" id="1455"/>
    <lineage>
        <taxon>Bacteria</taxon>
        <taxon>Bacillati</taxon>
        <taxon>Bacillota</taxon>
        <taxon>Bacilli</taxon>
        <taxon>Bacillales</taxon>
        <taxon>Bacillaceae</taxon>
        <taxon>Pseudobacillus</taxon>
    </lineage>
</organism>
<keyword evidence="3" id="KW-1185">Reference proteome</keyword>
<protein>
    <recommendedName>
        <fullName evidence="4">Lipoprotein</fullName>
    </recommendedName>
</protein>
<evidence type="ECO:0000256" key="1">
    <source>
        <dbReference type="SAM" id="SignalP"/>
    </source>
</evidence>
<feature type="signal peptide" evidence="1">
    <location>
        <begin position="1"/>
        <end position="19"/>
    </location>
</feature>
<evidence type="ECO:0000313" key="3">
    <source>
        <dbReference type="Proteomes" id="UP000031982"/>
    </source>
</evidence>
<dbReference type="Proteomes" id="UP000031982">
    <property type="component" value="Unassembled WGS sequence"/>
</dbReference>
<comment type="caution">
    <text evidence="2">The sequence shown here is derived from an EMBL/GenBank/DDBJ whole genome shotgun (WGS) entry which is preliminary data.</text>
</comment>
<accession>A0ABR5ARW7</accession>